<evidence type="ECO:0000259" key="1">
    <source>
        <dbReference type="Pfam" id="PF13439"/>
    </source>
</evidence>
<dbReference type="Pfam" id="PF13692">
    <property type="entry name" value="Glyco_trans_1_4"/>
    <property type="match status" value="1"/>
</dbReference>
<comment type="caution">
    <text evidence="2">The sequence shown here is derived from an EMBL/GenBank/DDBJ whole genome shotgun (WGS) entry which is preliminary data.</text>
</comment>
<dbReference type="InterPro" id="IPR028098">
    <property type="entry name" value="Glyco_trans_4-like_N"/>
</dbReference>
<dbReference type="Proteomes" id="UP000012046">
    <property type="component" value="Unassembled WGS sequence"/>
</dbReference>
<feature type="domain" description="Glycosyltransferase subfamily 4-like N-terminal" evidence="1">
    <location>
        <begin position="23"/>
        <end position="208"/>
    </location>
</feature>
<organism evidence="2 3">
    <name type="scientific">Alishewanella jeotgali KCTC 22429</name>
    <dbReference type="NCBI Taxonomy" id="1129374"/>
    <lineage>
        <taxon>Bacteria</taxon>
        <taxon>Pseudomonadati</taxon>
        <taxon>Pseudomonadota</taxon>
        <taxon>Gammaproteobacteria</taxon>
        <taxon>Alteromonadales</taxon>
        <taxon>Alteromonadaceae</taxon>
        <taxon>Alishewanella</taxon>
    </lineage>
</organism>
<name>H3ZB79_9ALTE</name>
<keyword evidence="3" id="KW-1185">Reference proteome</keyword>
<proteinExistence type="predicted"/>
<dbReference type="PANTHER" id="PTHR12526:SF600">
    <property type="entry name" value="GLYCOSYL TRANSFERASE GROUP 1"/>
    <property type="match status" value="1"/>
</dbReference>
<keyword evidence="2" id="KW-0808">Transferase</keyword>
<accession>H3ZB79</accession>
<gene>
    <name evidence="2" type="ORF">AJE_02921</name>
</gene>
<dbReference type="InterPro" id="IPR017521">
    <property type="entry name" value="Sugar_tfrase_PEP-CTERM_Stp1"/>
</dbReference>
<dbReference type="Gene3D" id="3.40.50.2000">
    <property type="entry name" value="Glycogen Phosphorylase B"/>
    <property type="match status" value="2"/>
</dbReference>
<dbReference type="PANTHER" id="PTHR12526">
    <property type="entry name" value="GLYCOSYLTRANSFERASE"/>
    <property type="match status" value="1"/>
</dbReference>
<evidence type="ECO:0000313" key="3">
    <source>
        <dbReference type="Proteomes" id="UP000012046"/>
    </source>
</evidence>
<protein>
    <submittedName>
        <fullName evidence="2">Glycosyltransferase</fullName>
    </submittedName>
</protein>
<dbReference type="SUPFAM" id="SSF53756">
    <property type="entry name" value="UDP-Glycosyltransferase/glycogen phosphorylase"/>
    <property type="match status" value="1"/>
</dbReference>
<dbReference type="PATRIC" id="fig|1129374.4.peg.590"/>
<dbReference type="AlphaFoldDB" id="H3ZB79"/>
<reference evidence="2 3" key="1">
    <citation type="journal article" date="2012" name="J. Bacteriol.">
        <title>Genome Sequence of Extracellular-Protease-Producing Alishewanella jeotgali Isolated from Traditional Korean Fermented Seafood.</title>
        <authorList>
            <person name="Jung J."/>
            <person name="Chun J."/>
            <person name="Park W."/>
        </authorList>
    </citation>
    <scope>NUCLEOTIDE SEQUENCE [LARGE SCALE GENOMIC DNA]</scope>
    <source>
        <strain evidence="2 3">KCTC 22429</strain>
    </source>
</reference>
<dbReference type="RefSeq" id="WP_008949598.1">
    <property type="nucleotide sequence ID" value="NZ_AHTH01000005.1"/>
</dbReference>
<dbReference type="eggNOG" id="COG0438">
    <property type="taxonomic scope" value="Bacteria"/>
</dbReference>
<dbReference type="NCBIfam" id="TIGR03087">
    <property type="entry name" value="stp1"/>
    <property type="match status" value="1"/>
</dbReference>
<evidence type="ECO:0000313" key="2">
    <source>
        <dbReference type="EMBL" id="EHR42193.1"/>
    </source>
</evidence>
<dbReference type="STRING" id="1129374.AJE_02921"/>
<dbReference type="EMBL" id="AHTH01000005">
    <property type="protein sequence ID" value="EHR42193.1"/>
    <property type="molecule type" value="Genomic_DNA"/>
</dbReference>
<dbReference type="Pfam" id="PF13439">
    <property type="entry name" value="Glyco_transf_4"/>
    <property type="match status" value="1"/>
</dbReference>
<sequence>MKILYLCHRFPFPPKRGGKIRPFNMISHFHRQGHQVYVASLARNAAEAAEGRGITNHCTHYFAAVVSEPWQFCRMLLRLPLLTPSSMGYFYSRDLQRHVNQLLQQHQFDLIFVHCSSVAQYVAHVTDIPKLLDFGDMDSQKWLAYRAFKPFPLSLGYWLEGQKMLRAEKQLATRFDLCTTTTKAELATLQSYQTDVPTAWFPNGVDSDYFRPTPNSYENHSLSFIGRMDYYPNQEAMLQFCRHTLPLIRQQVPDVKLYIVGAEPSKAIRDLALIPGVIVTGSVDDVRPYILHTAAMVAPLNIARGTQNKILEAMAMGVPVVCSSQAAGGIDAVAGQHFLIADTPAQYAQELCRLMLEPALRQQLSQAGRERMLSHHQWHLSMQQLDSIVQQCLNLFQETQQTQREVQL</sequence>
<dbReference type="GO" id="GO:0016757">
    <property type="term" value="F:glycosyltransferase activity"/>
    <property type="evidence" value="ECO:0007669"/>
    <property type="project" value="UniProtKB-ARBA"/>
</dbReference>
<dbReference type="CDD" id="cd03801">
    <property type="entry name" value="GT4_PimA-like"/>
    <property type="match status" value="1"/>
</dbReference>